<evidence type="ECO:0000313" key="3">
    <source>
        <dbReference type="Proteomes" id="UP000774326"/>
    </source>
</evidence>
<keyword evidence="3" id="KW-1185">Reference proteome</keyword>
<organism evidence="2 3">
    <name type="scientific">Wickerhamomyces pijperi</name>
    <name type="common">Yeast</name>
    <name type="synonym">Pichia pijperi</name>
    <dbReference type="NCBI Taxonomy" id="599730"/>
    <lineage>
        <taxon>Eukaryota</taxon>
        <taxon>Fungi</taxon>
        <taxon>Dikarya</taxon>
        <taxon>Ascomycota</taxon>
        <taxon>Saccharomycotina</taxon>
        <taxon>Saccharomycetes</taxon>
        <taxon>Phaffomycetales</taxon>
        <taxon>Wickerhamomycetaceae</taxon>
        <taxon>Wickerhamomyces</taxon>
    </lineage>
</organism>
<gene>
    <name evidence="2" type="ORF">WICPIJ_007495</name>
</gene>
<reference evidence="2" key="2">
    <citation type="submission" date="2021-01" db="EMBL/GenBank/DDBJ databases">
        <authorList>
            <person name="Schikora-Tamarit M.A."/>
        </authorList>
    </citation>
    <scope>NUCLEOTIDE SEQUENCE</scope>
    <source>
        <strain evidence="2">CBS2887</strain>
    </source>
</reference>
<protein>
    <submittedName>
        <fullName evidence="2">Uncharacterized protein</fullName>
    </submittedName>
</protein>
<dbReference type="AlphaFoldDB" id="A0A9P8PZP1"/>
<reference evidence="2" key="1">
    <citation type="journal article" date="2021" name="Open Biol.">
        <title>Shared evolutionary footprints suggest mitochondrial oxidative damage underlies multiple complex I losses in fungi.</title>
        <authorList>
            <person name="Schikora-Tamarit M.A."/>
            <person name="Marcet-Houben M."/>
            <person name="Nosek J."/>
            <person name="Gabaldon T."/>
        </authorList>
    </citation>
    <scope>NUCLEOTIDE SEQUENCE</scope>
    <source>
        <strain evidence="2">CBS2887</strain>
    </source>
</reference>
<feature type="region of interest" description="Disordered" evidence="1">
    <location>
        <begin position="16"/>
        <end position="37"/>
    </location>
</feature>
<proteinExistence type="predicted"/>
<name>A0A9P8PZP1_WICPI</name>
<dbReference type="Proteomes" id="UP000774326">
    <property type="component" value="Unassembled WGS sequence"/>
</dbReference>
<sequence>MAAERGFWRVASNPWSSLEFSGKTGKSNGSKSVKASGCSSSQTAASVKILTQTPCLPVFTCPKLNRSSPIPSTLPLTTTGFLVDASLKYGG</sequence>
<comment type="caution">
    <text evidence="2">The sequence shown here is derived from an EMBL/GenBank/DDBJ whole genome shotgun (WGS) entry which is preliminary data.</text>
</comment>
<evidence type="ECO:0000313" key="2">
    <source>
        <dbReference type="EMBL" id="KAH3681542.1"/>
    </source>
</evidence>
<dbReference type="EMBL" id="JAEUBG010004394">
    <property type="protein sequence ID" value="KAH3681542.1"/>
    <property type="molecule type" value="Genomic_DNA"/>
</dbReference>
<accession>A0A9P8PZP1</accession>
<evidence type="ECO:0000256" key="1">
    <source>
        <dbReference type="SAM" id="MobiDB-lite"/>
    </source>
</evidence>
<feature type="compositionally biased region" description="Low complexity" evidence="1">
    <location>
        <begin position="21"/>
        <end position="37"/>
    </location>
</feature>